<feature type="region of interest" description="Disordered" evidence="1">
    <location>
        <begin position="136"/>
        <end position="211"/>
    </location>
</feature>
<reference evidence="2 3" key="1">
    <citation type="submission" date="2020-08" db="EMBL/GenBank/DDBJ databases">
        <title>Genomic Encyclopedia of Type Strains, Phase IV (KMG-V): Genome sequencing to study the core and pangenomes of soil and plant-associated prokaryotes.</title>
        <authorList>
            <person name="Whitman W."/>
        </authorList>
    </citation>
    <scope>NUCLEOTIDE SEQUENCE [LARGE SCALE GENOMIC DNA]</scope>
    <source>
        <strain evidence="2 3">ANJLi2</strain>
    </source>
</reference>
<proteinExistence type="predicted"/>
<keyword evidence="3" id="KW-1185">Reference proteome</keyword>
<feature type="compositionally biased region" description="Gly residues" evidence="1">
    <location>
        <begin position="136"/>
        <end position="164"/>
    </location>
</feature>
<gene>
    <name evidence="2" type="ORF">HDF23_002444</name>
</gene>
<dbReference type="Proteomes" id="UP000541583">
    <property type="component" value="Unassembled WGS sequence"/>
</dbReference>
<dbReference type="RefSeq" id="WP_175614093.1">
    <property type="nucleotide sequence ID" value="NZ_FTMG01000005.1"/>
</dbReference>
<evidence type="ECO:0000256" key="1">
    <source>
        <dbReference type="SAM" id="MobiDB-lite"/>
    </source>
</evidence>
<name>A0ABR6PL08_9SPHI</name>
<dbReference type="EMBL" id="JACHCB010000005">
    <property type="protein sequence ID" value="MBB6109695.1"/>
    <property type="molecule type" value="Genomic_DNA"/>
</dbReference>
<sequence>MTTGRSSNNTYSRSSFILINNGGGYDAYVMTLIADSAYLKNDRSKLDRNKYNKRDADYSGLVLYFTPNGKYIGGWRYKNGHIVTPGNPGSSSGVKVQSLGTSKLKPMSEECYDYWLTSAPDVMIYLFTMCSGGDGGASGSGPGGGPGSIGGGGDGGGGSSGPSDGGPSTTTPPPPCNDAVHPGPVPIINSSGKLTVNDVPPDGGDGFPPPQGPCYVETPTPKIIDSLSKKYPCAGALISSLPNMQSDIAKLIYQAFGSKNGDDIVFLEGDKAYFATHTKEDGYTEYDNGVGKIYINPDVLANASNEYRLVTLYHEALHAYLDLQLLNLGEDGFKTKYPAINIVQRPNFSGNVKNQYDYYFDQGTTMAQVDPKHRTMADYFTDELRDAILAYNPNFPVDRATGLARGGIFLNDTSNQYFNTSEKDVTKGNSVGTKCTP</sequence>
<evidence type="ECO:0008006" key="4">
    <source>
        <dbReference type="Google" id="ProtNLM"/>
    </source>
</evidence>
<protein>
    <recommendedName>
        <fullName evidence="4">SprT-like family protein</fullName>
    </recommendedName>
</protein>
<evidence type="ECO:0000313" key="2">
    <source>
        <dbReference type="EMBL" id="MBB6109695.1"/>
    </source>
</evidence>
<evidence type="ECO:0000313" key="3">
    <source>
        <dbReference type="Proteomes" id="UP000541583"/>
    </source>
</evidence>
<accession>A0ABR6PL08</accession>
<comment type="caution">
    <text evidence="2">The sequence shown here is derived from an EMBL/GenBank/DDBJ whole genome shotgun (WGS) entry which is preliminary data.</text>
</comment>
<organism evidence="2 3">
    <name type="scientific">Mucilaginibacter lappiensis</name>
    <dbReference type="NCBI Taxonomy" id="354630"/>
    <lineage>
        <taxon>Bacteria</taxon>
        <taxon>Pseudomonadati</taxon>
        <taxon>Bacteroidota</taxon>
        <taxon>Sphingobacteriia</taxon>
        <taxon>Sphingobacteriales</taxon>
        <taxon>Sphingobacteriaceae</taxon>
        <taxon>Mucilaginibacter</taxon>
    </lineage>
</organism>